<feature type="region of interest" description="Disordered" evidence="1">
    <location>
        <begin position="40"/>
        <end position="63"/>
    </location>
</feature>
<dbReference type="AlphaFoldDB" id="A0A3N4D3H4"/>
<dbReference type="Proteomes" id="UP000273044">
    <property type="component" value="Chromosome"/>
</dbReference>
<dbReference type="RefSeq" id="WP_014847454.1">
    <property type="nucleotide sequence ID" value="NZ_CAUVFS010000019.1"/>
</dbReference>
<evidence type="ECO:0000313" key="3">
    <source>
        <dbReference type="EMBL" id="VEH71104.1"/>
    </source>
</evidence>
<dbReference type="EMBL" id="CP072385">
    <property type="protein sequence ID" value="QUC11771.1"/>
    <property type="molecule type" value="Genomic_DNA"/>
</dbReference>
<sequence>MRTTLDIDDDVLAVAREKARREGISLGRAVSAYALRGIHSGEPNSGSRGVPVFTPPQGSQAHTVTLDHVERYRDGDE</sequence>
<accession>A0A3N4D3H4</accession>
<reference evidence="3 4" key="1">
    <citation type="submission" date="2018-12" db="EMBL/GenBank/DDBJ databases">
        <authorList>
            <consortium name="Pathogen Informatics"/>
        </authorList>
    </citation>
    <scope>NUCLEOTIDE SEQUENCE [LARGE SCALE GENOMIC DNA]</scope>
    <source>
        <strain evidence="3 4">NCTC12967</strain>
    </source>
</reference>
<gene>
    <name evidence="2" type="ORF">J5A53_03495</name>
    <name evidence="3" type="ORF">NCTC12967_02414</name>
</gene>
<dbReference type="Proteomes" id="UP000677180">
    <property type="component" value="Chromosome"/>
</dbReference>
<organism evidence="3 4">
    <name type="scientific">Arachnia propionica</name>
    <dbReference type="NCBI Taxonomy" id="1750"/>
    <lineage>
        <taxon>Bacteria</taxon>
        <taxon>Bacillati</taxon>
        <taxon>Actinomycetota</taxon>
        <taxon>Actinomycetes</taxon>
        <taxon>Propionibacteriales</taxon>
        <taxon>Propionibacteriaceae</taxon>
        <taxon>Arachnia</taxon>
    </lineage>
</organism>
<evidence type="ECO:0000313" key="2">
    <source>
        <dbReference type="EMBL" id="QUC11771.1"/>
    </source>
</evidence>
<evidence type="ECO:0000256" key="1">
    <source>
        <dbReference type="SAM" id="MobiDB-lite"/>
    </source>
</evidence>
<dbReference type="EMBL" id="LR134406">
    <property type="protein sequence ID" value="VEH71104.1"/>
    <property type="molecule type" value="Genomic_DNA"/>
</dbReference>
<evidence type="ECO:0000313" key="4">
    <source>
        <dbReference type="Proteomes" id="UP000273044"/>
    </source>
</evidence>
<protein>
    <submittedName>
        <fullName evidence="3">Antitoxin VapB39</fullName>
    </submittedName>
    <submittedName>
        <fullName evidence="2">DUF2191 domain-containing protein</fullName>
    </submittedName>
</protein>
<name>A0A3N4D3H4_9ACTN</name>
<dbReference type="GeneID" id="64407851"/>
<reference evidence="2" key="2">
    <citation type="submission" date="2021-03" db="EMBL/GenBank/DDBJ databases">
        <title>Human Oral Microbial Genomes.</title>
        <authorList>
            <person name="Johnston C.D."/>
            <person name="Chen T."/>
            <person name="Dewhirst F.E."/>
        </authorList>
    </citation>
    <scope>NUCLEOTIDE SEQUENCE</scope>
    <source>
        <strain evidence="2">F0714</strain>
    </source>
</reference>
<proteinExistence type="predicted"/>
<dbReference type="OrthoDB" id="9813767at2"/>
<keyword evidence="4" id="KW-1185">Reference proteome</keyword>